<feature type="compositionally biased region" description="Low complexity" evidence="1">
    <location>
        <begin position="1041"/>
        <end position="1057"/>
    </location>
</feature>
<feature type="compositionally biased region" description="Basic residues" evidence="1">
    <location>
        <begin position="458"/>
        <end position="467"/>
    </location>
</feature>
<feature type="compositionally biased region" description="Low complexity" evidence="1">
    <location>
        <begin position="1092"/>
        <end position="1103"/>
    </location>
</feature>
<evidence type="ECO:0000256" key="1">
    <source>
        <dbReference type="SAM" id="MobiDB-lite"/>
    </source>
</evidence>
<feature type="compositionally biased region" description="Basic residues" evidence="1">
    <location>
        <begin position="1126"/>
        <end position="1137"/>
    </location>
</feature>
<feature type="compositionally biased region" description="Basic and acidic residues" evidence="1">
    <location>
        <begin position="1462"/>
        <end position="1478"/>
    </location>
</feature>
<feature type="region of interest" description="Disordered" evidence="1">
    <location>
        <begin position="427"/>
        <end position="649"/>
    </location>
</feature>
<feature type="compositionally biased region" description="Basic and acidic residues" evidence="1">
    <location>
        <begin position="1546"/>
        <end position="1580"/>
    </location>
</feature>
<feature type="compositionally biased region" description="Basic and acidic residues" evidence="1">
    <location>
        <begin position="1590"/>
        <end position="1663"/>
    </location>
</feature>
<organism evidence="2 3">
    <name type="scientific">Strongylocentrotus purpuratus</name>
    <name type="common">Purple sea urchin</name>
    <dbReference type="NCBI Taxonomy" id="7668"/>
    <lineage>
        <taxon>Eukaryota</taxon>
        <taxon>Metazoa</taxon>
        <taxon>Echinodermata</taxon>
        <taxon>Eleutherozoa</taxon>
        <taxon>Echinozoa</taxon>
        <taxon>Echinoidea</taxon>
        <taxon>Euechinoidea</taxon>
        <taxon>Echinacea</taxon>
        <taxon>Camarodonta</taxon>
        <taxon>Echinidea</taxon>
        <taxon>Strongylocentrotidae</taxon>
        <taxon>Strongylocentrotus</taxon>
    </lineage>
</organism>
<keyword evidence="3" id="KW-1185">Reference proteome</keyword>
<feature type="region of interest" description="Disordered" evidence="1">
    <location>
        <begin position="330"/>
        <end position="403"/>
    </location>
</feature>
<sequence length="2030" mass="227547">MAENRNTTRVKDCEGSGEGSGAPPGLSHIKDSEEWGSIADLLKSIENTNKSRCAKVKSPPPPQPRMPPLTENIQSAELEGMPNLLDLQRGQGMQQLNHLLRLMDQMCALKMQNSKLREQAEYLAAIKNLHELRNETMRQNCHCEAQRRASDLSSSSGSRFEHTHATGESLSEPESQVGEDMDGDIAVRGEKRGRSSKRDGKNKSIKKRSRSLDPFGDEGDSKERSKQGLFSKIEKMKEKLTNRRGSVKRRSNSRGDGAKSDDEVEEGKSGPPFHVDGLETKSEDSGIYHVGPDDLAAAARLEAFIQKSTDDISDNEDIFQGTVPPSWARTAVLAQTRRKGSDLSTGSSNEDYLESKPKRTSPSEERKSNLASGAQQETDEISMKRSRFRRTATCPDNVSFDEVDGDRLGVARSMGPVEEKLKQKRLLQSHSLDIEMTDASGVSERESGRMSGSEFKQPQKRKYFRKSHTVDFDDHSSSSVSIDGAFKDVRSPKASPPEKKKQRGWEKVKHAMSKRHLAEVNRQRLMTSSTEESPPVAKRQEMAEDGYLTPGDSTDDGIRNVPSRRDGNKKSHSSNRDCSFNEHDPLARSSSSKSDHSTSSFSEEFARKLQEWEKMRLRPTGHAPLQKQGSVESGPDAPPSCPVDIQSELNKGLTEEFSKKLAEWDKMKKSGYGATSPKGEPKQKKINKEKKDSTKNSKEKEKEKQKNKESPVLTRRSKSPEAKLSRNIVVIEDADGQLKLEGASKEFSKRFQEWEKMRSQSSMNTSDSDSPTQRVRKQGSEDSSEPGPQREREVSPRRMDDSSKTTPSKTDNAQAQKKVGATSHEAGSQSEFPDDGRPGEDAVFAEAEEHITKLEEKNTFLATQLKRKDVNLQAVQSELETMQHQLEQIGGSKRDLLEKCPHVSKFEPLKLPGRTEAEVQTKQSAPNEDLKRSLQERENIIKLLQTELERQSHEISYLRNQGNTFKRAKSFSARDRTYNPTHREASLGWNPGLQRHNVKDSASTISISESNDSRQDGAPSLEALHISAEDISMEVDSVKKSAQSSRNTSGSSTSRQNASSTNKDSDTKSYPGLYGPIETSARRRRGNDYTEETAAGKTKATTQQKKEVEKEAEQAKDESVDEVVVRRRARREARRNVRLGINSAQDKPSIPETKEEAKPAQTKAKTDKTVSKSSGLSTQVKAQDNVSESPRVRRRRDRQSGHSTQSPTEAPVEPALKLPLSPRTKDRQEREVFSDTTNDSEQESISLRSDTDIRRRFESILAHRRRESSDSVSSSRKSSPSGRLYDSNFSRTRTNGDVQNLRKKFTGSTPNVAQAGPVKQKSKSLKYEKERPREGSVKALSQTFGSGDEKKPDGNSNKSSPRSLSPASSSGSLSTGIADKIKKLKNTEEKPLERRKSADLIKARVAQMEQTKETSSESSQRKSMPAIRAVRSKFEKNGKQDTSLSPTRKAAAKISYTVSVTDSDKENSESSRADDRSYRQKSKSSRLVAVVETSDSKKKPDTVTSFTVNPHGRRRYGAMADNKNNSNSKTAEPQVTEDIAQPTKTEPQKKDDAKTVTTKEEVENKEPKTASGKQEEDAKEGRRRRRERHKASEANKKAQETSKPELAKPEPERQSSKKNETKTEEPPKTAKKEESKPEIKAEEPPKKAEKEESKPEVKAESGKKGRRRRRGKGQSVDIPDEPKPNTQNKSKLVAQEEKEKEKEKVEKEKEKPEKKYEKKEDVTKPSERHIQKKDKESTLTALKRMVSKREETRPEVKVRDPTRARLEAGNKSSSIDSIEGQDYPDLLAQTRLHDKDKGNSQDEGNGRRRPRSMVAESGLKGAAAAFGQALPKPTENEEKEKEKDKDKEKEKEKPKEAEEDDRRSRKETTRRGRFLAKADKFELFRRARSVGPGSKSKDRSPSTERKSKGMRSSSIDRSKMRAKSPELGKSKKKGGSIGGFLKASNSETDDEDDDTEDDDSEEYDSDGSFDDDDVDDDDDDDVDDDLWTDMEECYKILFNCQNVLSKLHCRERRHALTWPISTMRQAALLS</sequence>
<dbReference type="RefSeq" id="XP_030835779.1">
    <property type="nucleotide sequence ID" value="XM_030979919.1"/>
</dbReference>
<feature type="compositionally biased region" description="Basic and acidic residues" evidence="1">
    <location>
        <begin position="1152"/>
        <end position="1170"/>
    </location>
</feature>
<proteinExistence type="predicted"/>
<protein>
    <submittedName>
        <fullName evidence="2">Uncharacterized protein</fullName>
    </submittedName>
</protein>
<feature type="compositionally biased region" description="Low complexity" evidence="1">
    <location>
        <begin position="589"/>
        <end position="602"/>
    </location>
</feature>
<feature type="compositionally biased region" description="Basic and acidic residues" evidence="1">
    <location>
        <begin position="485"/>
        <end position="509"/>
    </location>
</feature>
<feature type="compositionally biased region" description="Basic and acidic residues" evidence="1">
    <location>
        <begin position="1747"/>
        <end position="1768"/>
    </location>
</feature>
<feature type="region of interest" description="Disordered" evidence="1">
    <location>
        <begin position="148"/>
        <end position="289"/>
    </location>
</feature>
<feature type="compositionally biased region" description="Polar residues" evidence="1">
    <location>
        <begin position="804"/>
        <end position="815"/>
    </location>
</feature>
<feature type="compositionally biased region" description="Basic and acidic residues" evidence="1">
    <location>
        <begin position="788"/>
        <end position="803"/>
    </location>
</feature>
<feature type="compositionally biased region" description="Basic and acidic residues" evidence="1">
    <location>
        <begin position="689"/>
        <end position="709"/>
    </location>
</feature>
<feature type="compositionally biased region" description="Basic and acidic residues" evidence="1">
    <location>
        <begin position="353"/>
        <end position="368"/>
    </location>
</feature>
<reference evidence="3" key="1">
    <citation type="submission" date="2015-02" db="EMBL/GenBank/DDBJ databases">
        <title>Genome sequencing for Strongylocentrotus purpuratus.</title>
        <authorList>
            <person name="Murali S."/>
            <person name="Liu Y."/>
            <person name="Vee V."/>
            <person name="English A."/>
            <person name="Wang M."/>
            <person name="Skinner E."/>
            <person name="Han Y."/>
            <person name="Muzny D.M."/>
            <person name="Worley K.C."/>
            <person name="Gibbs R.A."/>
        </authorList>
    </citation>
    <scope>NUCLEOTIDE SEQUENCE</scope>
</reference>
<feature type="compositionally biased region" description="Basic and acidic residues" evidence="1">
    <location>
        <begin position="1325"/>
        <end position="1336"/>
    </location>
</feature>
<feature type="compositionally biased region" description="Polar residues" evidence="1">
    <location>
        <begin position="1522"/>
        <end position="1533"/>
    </location>
</feature>
<feature type="compositionally biased region" description="Basic and acidic residues" evidence="1">
    <location>
        <begin position="972"/>
        <end position="985"/>
    </location>
</feature>
<feature type="compositionally biased region" description="Basic and acidic residues" evidence="1">
    <location>
        <begin position="185"/>
        <end position="202"/>
    </location>
</feature>
<evidence type="ECO:0000313" key="3">
    <source>
        <dbReference type="Proteomes" id="UP000007110"/>
    </source>
</evidence>
<dbReference type="GeneID" id="756397"/>
<feature type="compositionally biased region" description="Polar residues" evidence="1">
    <location>
        <begin position="1000"/>
        <end position="1010"/>
    </location>
</feature>
<feature type="compositionally biased region" description="Basic and acidic residues" evidence="1">
    <location>
        <begin position="219"/>
        <end position="241"/>
    </location>
</feature>
<evidence type="ECO:0000313" key="2">
    <source>
        <dbReference type="EnsemblMetazoa" id="XP_030835779"/>
    </source>
</evidence>
<feature type="compositionally biased region" description="Basic and acidic residues" evidence="1">
    <location>
        <begin position="604"/>
        <end position="616"/>
    </location>
</feature>
<feature type="compositionally biased region" description="Basic and acidic residues" evidence="1">
    <location>
        <begin position="1694"/>
        <end position="1737"/>
    </location>
</feature>
<feature type="compositionally biased region" description="Basic and acidic residues" evidence="1">
    <location>
        <begin position="1249"/>
        <end position="1258"/>
    </location>
</feature>
<feature type="region of interest" description="Disordered" evidence="1">
    <location>
        <begin position="911"/>
        <end position="932"/>
    </location>
</feature>
<feature type="compositionally biased region" description="Polar residues" evidence="1">
    <location>
        <begin position="1171"/>
        <end position="1188"/>
    </location>
</feature>
<name>A0A7M7NF73_STRPU</name>
<feature type="compositionally biased region" description="Basic and acidic residues" evidence="1">
    <location>
        <begin position="736"/>
        <end position="758"/>
    </location>
</feature>
<feature type="compositionally biased region" description="Low complexity" evidence="1">
    <location>
        <begin position="1354"/>
        <end position="1374"/>
    </location>
</feature>
<accession>A0A7M7NF73</accession>
<feature type="compositionally biased region" description="Basic and acidic residues" evidence="1">
    <location>
        <begin position="1379"/>
        <end position="1402"/>
    </location>
</feature>
<feature type="compositionally biased region" description="Polar residues" evidence="1">
    <location>
        <begin position="1287"/>
        <end position="1298"/>
    </location>
</feature>
<reference evidence="2" key="2">
    <citation type="submission" date="2021-01" db="UniProtKB">
        <authorList>
            <consortium name="EnsemblMetazoa"/>
        </authorList>
    </citation>
    <scope>IDENTIFICATION</scope>
</reference>
<dbReference type="EnsemblMetazoa" id="XM_030979919">
    <property type="protein sequence ID" value="XP_030835779"/>
    <property type="gene ID" value="LOC756397"/>
</dbReference>
<feature type="compositionally biased region" description="Basic and acidic residues" evidence="1">
    <location>
        <begin position="1223"/>
        <end position="1233"/>
    </location>
</feature>
<feature type="region of interest" description="Disordered" evidence="1">
    <location>
        <begin position="664"/>
        <end position="845"/>
    </location>
</feature>
<feature type="compositionally biased region" description="Polar residues" evidence="1">
    <location>
        <begin position="1234"/>
        <end position="1248"/>
    </location>
</feature>
<feature type="compositionally biased region" description="Basic and acidic residues" evidence="1">
    <location>
        <begin position="1791"/>
        <end position="1806"/>
    </location>
</feature>
<feature type="compositionally biased region" description="Acidic residues" evidence="1">
    <location>
        <begin position="1947"/>
        <end position="1984"/>
    </location>
</feature>
<feature type="compositionally biased region" description="Basic and acidic residues" evidence="1">
    <location>
        <begin position="276"/>
        <end position="286"/>
    </location>
</feature>
<feature type="region of interest" description="Disordered" evidence="1">
    <location>
        <begin position="968"/>
        <end position="1017"/>
    </location>
</feature>
<feature type="region of interest" description="Disordered" evidence="1">
    <location>
        <begin position="1"/>
        <end position="33"/>
    </location>
</feature>
<feature type="compositionally biased region" description="Low complexity" evidence="1">
    <location>
        <begin position="1270"/>
        <end position="1283"/>
    </location>
</feature>
<feature type="compositionally biased region" description="Basic and acidic residues" evidence="1">
    <location>
        <begin position="1914"/>
        <end position="1929"/>
    </location>
</feature>
<feature type="compositionally biased region" description="Basic and acidic residues" evidence="1">
    <location>
        <begin position="1895"/>
        <end position="1907"/>
    </location>
</feature>
<dbReference type="Proteomes" id="UP000007110">
    <property type="component" value="Unassembled WGS sequence"/>
</dbReference>
<feature type="compositionally biased region" description="Low complexity" evidence="1">
    <location>
        <begin position="759"/>
        <end position="770"/>
    </location>
</feature>
<feature type="region of interest" description="Disordered" evidence="1">
    <location>
        <begin position="1035"/>
        <end position="1984"/>
    </location>
</feature>
<feature type="compositionally biased region" description="Basic and acidic residues" evidence="1">
    <location>
        <begin position="1834"/>
        <end position="1885"/>
    </location>
</feature>
<feature type="compositionally biased region" description="Basic and acidic residues" evidence="1">
    <location>
        <begin position="1104"/>
        <end position="1118"/>
    </location>
</feature>